<sequence>MAKYKIAWLPGDGIGNDVMKAAKIVLDELKLDADYIPGDVGWEFWKKEGNPLPDRTIKILKETDCCLFGAITSKPKEEAEKELSTELKGKGYVYSSAIVRLRQEFKLHTNLRPCKAYKGNPLNYRDDIDLVVFRENTEGLYSGVEFHPLPKEVMDSLLENHPKMKRFTDTPLKDIALSCRIFTRKACQSIVRQSFEYAKKFKRNSVTVVEKPNIIRETSGLMVREARKIASEYPGIELWETNIDAMCMWLVKNPQNYSVLVSSNMFGDIVSDLCAQLIGGLGFASSANIGNDYALFEPTHGSAPKYAGQYKVNPMAMLLTVKLMLDYLEEKELAQRL</sequence>
<dbReference type="Pfam" id="PF00180">
    <property type="entry name" value="Iso_dh"/>
    <property type="match status" value="1"/>
</dbReference>
<name>X0YHV7_9ZZZZ</name>
<dbReference type="InterPro" id="IPR019818">
    <property type="entry name" value="IsoCit/isopropylmalate_DH_CS"/>
</dbReference>
<accession>X0YHV7</accession>
<dbReference type="AlphaFoldDB" id="X0YHV7"/>
<feature type="non-terminal residue" evidence="3">
    <location>
        <position position="337"/>
    </location>
</feature>
<dbReference type="SUPFAM" id="SSF53659">
    <property type="entry name" value="Isocitrate/Isopropylmalate dehydrogenase-like"/>
    <property type="match status" value="1"/>
</dbReference>
<dbReference type="GO" id="GO:0000287">
    <property type="term" value="F:magnesium ion binding"/>
    <property type="evidence" value="ECO:0007669"/>
    <property type="project" value="InterPro"/>
</dbReference>
<dbReference type="PROSITE" id="PS00470">
    <property type="entry name" value="IDH_IMDH"/>
    <property type="match status" value="1"/>
</dbReference>
<dbReference type="GO" id="GO:0006099">
    <property type="term" value="P:tricarboxylic acid cycle"/>
    <property type="evidence" value="ECO:0007669"/>
    <property type="project" value="TreeGrafter"/>
</dbReference>
<protein>
    <recommendedName>
        <fullName evidence="2">Isopropylmalate dehydrogenase-like domain-containing protein</fullName>
    </recommendedName>
</protein>
<evidence type="ECO:0000256" key="1">
    <source>
        <dbReference type="ARBA" id="ARBA00007769"/>
    </source>
</evidence>
<evidence type="ECO:0000313" key="3">
    <source>
        <dbReference type="EMBL" id="GAG55619.1"/>
    </source>
</evidence>
<reference evidence="3" key="1">
    <citation type="journal article" date="2014" name="Front. Microbiol.">
        <title>High frequency of phylogenetically diverse reductive dehalogenase-homologous genes in deep subseafloor sedimentary metagenomes.</title>
        <authorList>
            <person name="Kawai M."/>
            <person name="Futagami T."/>
            <person name="Toyoda A."/>
            <person name="Takaki Y."/>
            <person name="Nishi S."/>
            <person name="Hori S."/>
            <person name="Arai W."/>
            <person name="Tsubouchi T."/>
            <person name="Morono Y."/>
            <person name="Uchiyama I."/>
            <person name="Ito T."/>
            <person name="Fujiyama A."/>
            <person name="Inagaki F."/>
            <person name="Takami H."/>
        </authorList>
    </citation>
    <scope>NUCLEOTIDE SEQUENCE</scope>
    <source>
        <strain evidence="3">Expedition CK06-06</strain>
    </source>
</reference>
<organism evidence="3">
    <name type="scientific">marine sediment metagenome</name>
    <dbReference type="NCBI Taxonomy" id="412755"/>
    <lineage>
        <taxon>unclassified sequences</taxon>
        <taxon>metagenomes</taxon>
        <taxon>ecological metagenomes</taxon>
    </lineage>
</organism>
<dbReference type="EMBL" id="BART01003352">
    <property type="protein sequence ID" value="GAG55619.1"/>
    <property type="molecule type" value="Genomic_DNA"/>
</dbReference>
<dbReference type="PANTHER" id="PTHR11835">
    <property type="entry name" value="DECARBOXYLATING DEHYDROGENASES-ISOCITRATE, ISOPROPYLMALATE, TARTRATE"/>
    <property type="match status" value="1"/>
</dbReference>
<dbReference type="GO" id="GO:0004449">
    <property type="term" value="F:isocitrate dehydrogenase (NAD+) activity"/>
    <property type="evidence" value="ECO:0007669"/>
    <property type="project" value="TreeGrafter"/>
</dbReference>
<comment type="caution">
    <text evidence="3">The sequence shown here is derived from an EMBL/GenBank/DDBJ whole genome shotgun (WGS) entry which is preliminary data.</text>
</comment>
<dbReference type="InterPro" id="IPR024084">
    <property type="entry name" value="IsoPropMal-DH-like_dom"/>
</dbReference>
<gene>
    <name evidence="3" type="ORF">S01H4_09335</name>
</gene>
<comment type="similarity">
    <text evidence="1">Belongs to the isocitrate and isopropylmalate dehydrogenases family.</text>
</comment>
<dbReference type="Gene3D" id="3.40.718.10">
    <property type="entry name" value="Isopropylmalate Dehydrogenase"/>
    <property type="match status" value="1"/>
</dbReference>
<proteinExistence type="inferred from homology"/>
<dbReference type="PANTHER" id="PTHR11835:SF77">
    <property type="entry name" value="ISOCITRATE_ISOPROPYLMALATE DEHYDROGENASE FAMILY PROTEIN"/>
    <property type="match status" value="1"/>
</dbReference>
<feature type="domain" description="Isopropylmalate dehydrogenase-like" evidence="2">
    <location>
        <begin position="5"/>
        <end position="337"/>
    </location>
</feature>
<evidence type="ECO:0000259" key="2">
    <source>
        <dbReference type="SMART" id="SM01329"/>
    </source>
</evidence>
<dbReference type="GO" id="GO:0006102">
    <property type="term" value="P:isocitrate metabolic process"/>
    <property type="evidence" value="ECO:0007669"/>
    <property type="project" value="TreeGrafter"/>
</dbReference>
<dbReference type="SMART" id="SM01329">
    <property type="entry name" value="Iso_dh"/>
    <property type="match status" value="1"/>
</dbReference>
<dbReference type="GO" id="GO:0051287">
    <property type="term" value="F:NAD binding"/>
    <property type="evidence" value="ECO:0007669"/>
    <property type="project" value="InterPro"/>
</dbReference>